<dbReference type="HOGENOM" id="CLU_156965_0_0_1"/>
<sequence>MNDRWHFHNIEVKDFCAKWLCKRHIVAVYSLWVNGLVEGTKKILLHILKQLCALNLGEDKYDAMSWKMLPVNWPNHLNEVVTVLGCHILPTLKFSLKELLLEQIVNMPRTDITESTSVLRPTDVNVHIAYIGQQQLNGYDATICVMSACTMYTRQH</sequence>
<dbReference type="OrthoDB" id="2671406at2759"/>
<reference evidence="1 2" key="1">
    <citation type="submission" date="2014-04" db="EMBL/GenBank/DDBJ databases">
        <authorList>
            <consortium name="DOE Joint Genome Institute"/>
            <person name="Kuo A."/>
            <person name="Ruytinx J."/>
            <person name="Rineau F."/>
            <person name="Colpaert J."/>
            <person name="Kohler A."/>
            <person name="Nagy L.G."/>
            <person name="Floudas D."/>
            <person name="Copeland A."/>
            <person name="Barry K.W."/>
            <person name="Cichocki N."/>
            <person name="Veneault-Fourrey C."/>
            <person name="LaButti K."/>
            <person name="Lindquist E.A."/>
            <person name="Lipzen A."/>
            <person name="Lundell T."/>
            <person name="Morin E."/>
            <person name="Murat C."/>
            <person name="Sun H."/>
            <person name="Tunlid A."/>
            <person name="Henrissat B."/>
            <person name="Grigoriev I.V."/>
            <person name="Hibbett D.S."/>
            <person name="Martin F."/>
            <person name="Nordberg H.P."/>
            <person name="Cantor M.N."/>
            <person name="Hua S.X."/>
        </authorList>
    </citation>
    <scope>NUCLEOTIDE SEQUENCE [LARGE SCALE GENOMIC DNA]</scope>
    <source>
        <strain evidence="1 2">UH-Slu-Lm8-n1</strain>
    </source>
</reference>
<reference evidence="2" key="2">
    <citation type="submission" date="2015-01" db="EMBL/GenBank/DDBJ databases">
        <title>Evolutionary Origins and Diversification of the Mycorrhizal Mutualists.</title>
        <authorList>
            <consortium name="DOE Joint Genome Institute"/>
            <consortium name="Mycorrhizal Genomics Consortium"/>
            <person name="Kohler A."/>
            <person name="Kuo A."/>
            <person name="Nagy L.G."/>
            <person name="Floudas D."/>
            <person name="Copeland A."/>
            <person name="Barry K.W."/>
            <person name="Cichocki N."/>
            <person name="Veneault-Fourrey C."/>
            <person name="LaButti K."/>
            <person name="Lindquist E.A."/>
            <person name="Lipzen A."/>
            <person name="Lundell T."/>
            <person name="Morin E."/>
            <person name="Murat C."/>
            <person name="Riley R."/>
            <person name="Ohm R."/>
            <person name="Sun H."/>
            <person name="Tunlid A."/>
            <person name="Henrissat B."/>
            <person name="Grigoriev I.V."/>
            <person name="Hibbett D.S."/>
            <person name="Martin F."/>
        </authorList>
    </citation>
    <scope>NUCLEOTIDE SEQUENCE [LARGE SCALE GENOMIC DNA]</scope>
    <source>
        <strain evidence="2">UH-Slu-Lm8-n1</strain>
    </source>
</reference>
<dbReference type="InParanoid" id="A0A0C9ZEI5"/>
<protein>
    <recommendedName>
        <fullName evidence="3">Integrase catalytic domain-containing protein</fullName>
    </recommendedName>
</protein>
<dbReference type="Proteomes" id="UP000054485">
    <property type="component" value="Unassembled WGS sequence"/>
</dbReference>
<proteinExistence type="predicted"/>
<evidence type="ECO:0000313" key="1">
    <source>
        <dbReference type="EMBL" id="KIK35880.1"/>
    </source>
</evidence>
<dbReference type="EMBL" id="KN835581">
    <property type="protein sequence ID" value="KIK35880.1"/>
    <property type="molecule type" value="Genomic_DNA"/>
</dbReference>
<name>A0A0C9ZEI5_9AGAM</name>
<keyword evidence="2" id="KW-1185">Reference proteome</keyword>
<organism evidence="1 2">
    <name type="scientific">Suillus luteus UH-Slu-Lm8-n1</name>
    <dbReference type="NCBI Taxonomy" id="930992"/>
    <lineage>
        <taxon>Eukaryota</taxon>
        <taxon>Fungi</taxon>
        <taxon>Dikarya</taxon>
        <taxon>Basidiomycota</taxon>
        <taxon>Agaricomycotina</taxon>
        <taxon>Agaricomycetes</taxon>
        <taxon>Agaricomycetidae</taxon>
        <taxon>Boletales</taxon>
        <taxon>Suillineae</taxon>
        <taxon>Suillaceae</taxon>
        <taxon>Suillus</taxon>
    </lineage>
</organism>
<gene>
    <name evidence="1" type="ORF">CY34DRAFT_95372</name>
</gene>
<dbReference type="InterPro" id="IPR036397">
    <property type="entry name" value="RNaseH_sf"/>
</dbReference>
<evidence type="ECO:0008006" key="3">
    <source>
        <dbReference type="Google" id="ProtNLM"/>
    </source>
</evidence>
<accession>A0A0C9ZEI5</accession>
<dbReference type="GO" id="GO:0003676">
    <property type="term" value="F:nucleic acid binding"/>
    <property type="evidence" value="ECO:0007669"/>
    <property type="project" value="InterPro"/>
</dbReference>
<dbReference type="Gene3D" id="3.30.420.10">
    <property type="entry name" value="Ribonuclease H-like superfamily/Ribonuclease H"/>
    <property type="match status" value="1"/>
</dbReference>
<dbReference type="AlphaFoldDB" id="A0A0C9ZEI5"/>
<evidence type="ECO:0000313" key="2">
    <source>
        <dbReference type="Proteomes" id="UP000054485"/>
    </source>
</evidence>